<name>A0A563W3X4_9CYAN</name>
<dbReference type="OrthoDB" id="582717at2"/>
<evidence type="ECO:0000313" key="3">
    <source>
        <dbReference type="EMBL" id="VEP18378.1"/>
    </source>
</evidence>
<keyword evidence="2" id="KW-0812">Transmembrane</keyword>
<dbReference type="RefSeq" id="WP_144867685.1">
    <property type="nucleotide sequence ID" value="NZ_LR213835.1"/>
</dbReference>
<evidence type="ECO:0000313" key="4">
    <source>
        <dbReference type="Proteomes" id="UP000320055"/>
    </source>
</evidence>
<dbReference type="EMBL" id="CAACVJ010000684">
    <property type="protein sequence ID" value="VEP18378.1"/>
    <property type="molecule type" value="Genomic_DNA"/>
</dbReference>
<reference evidence="3 4" key="1">
    <citation type="submission" date="2019-01" db="EMBL/GenBank/DDBJ databases">
        <authorList>
            <person name="Brito A."/>
        </authorList>
    </citation>
    <scope>NUCLEOTIDE SEQUENCE [LARGE SCALE GENOMIC DNA]</scope>
    <source>
        <strain evidence="3">1</strain>
    </source>
</reference>
<organism evidence="3 4">
    <name type="scientific">Hyella patelloides LEGE 07179</name>
    <dbReference type="NCBI Taxonomy" id="945734"/>
    <lineage>
        <taxon>Bacteria</taxon>
        <taxon>Bacillati</taxon>
        <taxon>Cyanobacteriota</taxon>
        <taxon>Cyanophyceae</taxon>
        <taxon>Pleurocapsales</taxon>
        <taxon>Hyellaceae</taxon>
        <taxon>Hyella</taxon>
    </lineage>
</organism>
<feature type="compositionally biased region" description="Basic and acidic residues" evidence="1">
    <location>
        <begin position="185"/>
        <end position="199"/>
    </location>
</feature>
<keyword evidence="2" id="KW-0472">Membrane</keyword>
<evidence type="ECO:0000256" key="1">
    <source>
        <dbReference type="SAM" id="MobiDB-lite"/>
    </source>
</evidence>
<feature type="region of interest" description="Disordered" evidence="1">
    <location>
        <begin position="181"/>
        <end position="202"/>
    </location>
</feature>
<sequence length="291" mass="33098">MTKESQSYTEKKRFSIVHKPFSTGQVNLFNPPKKNPNGQHGSPHSSINGKCFLTRSISSRHLTSAKLLDDDLRLWDDNLLDNDNDELTQHLEHSEEAQNPKTEELNIKPKKFFNSWKISAIFLIILSHLIAAVAIFIHKQKTEFIASSSENNQELITAGKSDLTTQEFVELNLGNLKNIATPTTEKTRDDEEVPQDKLPDNLPLAIPPTNLPQDIIIPQVKNNSQYYYILTEYTGDRSLEIAKTKVPNVSLVNFPQGVFIYMGAFTQKEPAREFIKHLKESGLEGYIYPFE</sequence>
<dbReference type="AlphaFoldDB" id="A0A563W3X4"/>
<protein>
    <recommendedName>
        <fullName evidence="5">SPOR domain-containing protein</fullName>
    </recommendedName>
</protein>
<accession>A0A563W3X4</accession>
<keyword evidence="4" id="KW-1185">Reference proteome</keyword>
<feature type="transmembrane region" description="Helical" evidence="2">
    <location>
        <begin position="118"/>
        <end position="137"/>
    </location>
</feature>
<evidence type="ECO:0000256" key="2">
    <source>
        <dbReference type="SAM" id="Phobius"/>
    </source>
</evidence>
<dbReference type="Proteomes" id="UP000320055">
    <property type="component" value="Unassembled WGS sequence"/>
</dbReference>
<evidence type="ECO:0008006" key="5">
    <source>
        <dbReference type="Google" id="ProtNLM"/>
    </source>
</evidence>
<keyword evidence="2" id="KW-1133">Transmembrane helix</keyword>
<proteinExistence type="predicted"/>
<gene>
    <name evidence="3" type="ORF">H1P_770015</name>
</gene>